<feature type="transmembrane region" description="Helical" evidence="11">
    <location>
        <begin position="183"/>
        <end position="204"/>
    </location>
</feature>
<feature type="transmembrane region" description="Helical" evidence="11">
    <location>
        <begin position="340"/>
        <end position="364"/>
    </location>
</feature>
<evidence type="ECO:0000313" key="13">
    <source>
        <dbReference type="Proteomes" id="UP000695022"/>
    </source>
</evidence>
<keyword evidence="13" id="KW-1185">Reference proteome</keyword>
<keyword evidence="4 11" id="KW-0812">Transmembrane</keyword>
<dbReference type="RefSeq" id="XP_014674612.1">
    <property type="nucleotide sequence ID" value="XM_014819126.1"/>
</dbReference>
<feature type="transmembrane region" description="Helical" evidence="11">
    <location>
        <begin position="370"/>
        <end position="388"/>
    </location>
</feature>
<dbReference type="PANTHER" id="PTHR22950:SF458">
    <property type="entry name" value="SODIUM-COUPLED NEUTRAL AMINO ACID TRANSPORTER 11-RELATED"/>
    <property type="match status" value="1"/>
</dbReference>
<dbReference type="GeneID" id="106814772"/>
<protein>
    <recommendedName>
        <fullName evidence="9">Putative sodium-coupled neutral amino acid transporter 11</fullName>
    </recommendedName>
    <alternativeName>
        <fullName evidence="10">Solute carrier family 38 member 11</fullName>
    </alternativeName>
</protein>
<feature type="transmembrane region" description="Helical" evidence="11">
    <location>
        <begin position="153"/>
        <end position="171"/>
    </location>
</feature>
<evidence type="ECO:0000313" key="14">
    <source>
        <dbReference type="RefSeq" id="XP_014674612.1"/>
    </source>
</evidence>
<dbReference type="InterPro" id="IPR013057">
    <property type="entry name" value="AA_transpt_TM"/>
</dbReference>
<evidence type="ECO:0000256" key="2">
    <source>
        <dbReference type="ARBA" id="ARBA00008066"/>
    </source>
</evidence>
<keyword evidence="6 11" id="KW-1133">Transmembrane helix</keyword>
<evidence type="ECO:0000259" key="12">
    <source>
        <dbReference type="Pfam" id="PF01490"/>
    </source>
</evidence>
<evidence type="ECO:0000256" key="11">
    <source>
        <dbReference type="SAM" id="Phobius"/>
    </source>
</evidence>
<evidence type="ECO:0000256" key="6">
    <source>
        <dbReference type="ARBA" id="ARBA00022989"/>
    </source>
</evidence>
<feature type="transmembrane region" description="Helical" evidence="11">
    <location>
        <begin position="57"/>
        <end position="79"/>
    </location>
</feature>
<comment type="subcellular location">
    <subcellularLocation>
        <location evidence="1">Membrane</location>
        <topology evidence="1">Multi-pass membrane protein</topology>
    </subcellularLocation>
</comment>
<keyword evidence="5" id="KW-0029">Amino-acid transport</keyword>
<organism evidence="13 14">
    <name type="scientific">Priapulus caudatus</name>
    <name type="common">Priapulid worm</name>
    <dbReference type="NCBI Taxonomy" id="37621"/>
    <lineage>
        <taxon>Eukaryota</taxon>
        <taxon>Metazoa</taxon>
        <taxon>Ecdysozoa</taxon>
        <taxon>Scalidophora</taxon>
        <taxon>Priapulida</taxon>
        <taxon>Priapulimorpha</taxon>
        <taxon>Priapulimorphida</taxon>
        <taxon>Priapulidae</taxon>
        <taxon>Priapulus</taxon>
    </lineage>
</organism>
<dbReference type="PANTHER" id="PTHR22950">
    <property type="entry name" value="AMINO ACID TRANSPORTER"/>
    <property type="match status" value="1"/>
</dbReference>
<feature type="transmembrane region" description="Helical" evidence="11">
    <location>
        <begin position="85"/>
        <end position="108"/>
    </location>
</feature>
<evidence type="ECO:0000256" key="9">
    <source>
        <dbReference type="ARBA" id="ARBA00040814"/>
    </source>
</evidence>
<evidence type="ECO:0000256" key="10">
    <source>
        <dbReference type="ARBA" id="ARBA00041723"/>
    </source>
</evidence>
<evidence type="ECO:0000256" key="3">
    <source>
        <dbReference type="ARBA" id="ARBA00022448"/>
    </source>
</evidence>
<reference evidence="14" key="1">
    <citation type="submission" date="2025-08" db="UniProtKB">
        <authorList>
            <consortium name="RefSeq"/>
        </authorList>
    </citation>
    <scope>IDENTIFICATION</scope>
</reference>
<proteinExistence type="inferred from homology"/>
<dbReference type="Proteomes" id="UP000695022">
    <property type="component" value="Unplaced"/>
</dbReference>
<accession>A0ABM1EQZ1</accession>
<keyword evidence="7 11" id="KW-0472">Membrane</keyword>
<gene>
    <name evidence="14" type="primary">LOC106814772</name>
</gene>
<evidence type="ECO:0000256" key="8">
    <source>
        <dbReference type="ARBA" id="ARBA00037101"/>
    </source>
</evidence>
<feature type="transmembrane region" description="Helical" evidence="11">
    <location>
        <begin position="299"/>
        <end position="319"/>
    </location>
</feature>
<evidence type="ECO:0000256" key="5">
    <source>
        <dbReference type="ARBA" id="ARBA00022970"/>
    </source>
</evidence>
<comment type="similarity">
    <text evidence="2">Belongs to the amino acid/polyamine transporter 2 family.</text>
</comment>
<name>A0ABM1EQZ1_PRICU</name>
<feature type="domain" description="Amino acid transporter transmembrane" evidence="12">
    <location>
        <begin position="154"/>
        <end position="420"/>
    </location>
</feature>
<evidence type="ECO:0000256" key="4">
    <source>
        <dbReference type="ARBA" id="ARBA00022692"/>
    </source>
</evidence>
<sequence>MIAPTPVGLELDENTHILKATELKAQHSTGEAGFHVDGEDTKRLVETDEKAQGTSNLVWATSNFINSIIGSGIIGMPYALKQAGIGLGIVLMVVVAVVTDYSILLLIRSGQLTDTNTYQGMVQVAFGRGGFYALSIMQFLYPFIVGEDSILGNRHFIICVATLLTTLPLSLYRNIARLGKISLVALVFVAFIVVVVLVKTATIGPHIPVTEGAWNFANKNVTQAIGIMSFAFMCHHNSFLIYDSLEQPTLRRWNQTTHISVLVSFLTTVVFALAGYITFTGHTQGDVLENYCRRDDLMNAARVLFAITIMFTYPIECFVTREVLENAIFVHRGPETIGRHIFTTIAIVVATVLASMATDCLGIVLELNGVLAAAPLAFILPAVCYIKVQEGSILSRDKFPAFLCALFGLIVAVAGLVLVIYNVAMGEACSHGKEPAYCYLVDHANAILPPGLHFNSTDIYEAGFQAAEAVSAAGEM</sequence>
<evidence type="ECO:0000256" key="7">
    <source>
        <dbReference type="ARBA" id="ARBA00023136"/>
    </source>
</evidence>
<feature type="transmembrane region" description="Helical" evidence="11">
    <location>
        <begin position="120"/>
        <end position="141"/>
    </location>
</feature>
<feature type="transmembrane region" description="Helical" evidence="11">
    <location>
        <begin position="257"/>
        <end position="279"/>
    </location>
</feature>
<dbReference type="Pfam" id="PF01490">
    <property type="entry name" value="Aa_trans"/>
    <property type="match status" value="2"/>
</dbReference>
<keyword evidence="3" id="KW-0813">Transport</keyword>
<feature type="transmembrane region" description="Helical" evidence="11">
    <location>
        <begin position="400"/>
        <end position="421"/>
    </location>
</feature>
<feature type="domain" description="Amino acid transporter transmembrane" evidence="12">
    <location>
        <begin position="56"/>
        <end position="144"/>
    </location>
</feature>
<comment type="function">
    <text evidence="8">Putative sodium-dependent amino acid/proton antiporter.</text>
</comment>
<feature type="transmembrane region" description="Helical" evidence="11">
    <location>
        <begin position="224"/>
        <end position="245"/>
    </location>
</feature>
<evidence type="ECO:0000256" key="1">
    <source>
        <dbReference type="ARBA" id="ARBA00004141"/>
    </source>
</evidence>